<organism evidence="7 8">
    <name type="scientific">Rhizophagus irregularis (strain DAOM 197198w)</name>
    <name type="common">Glomus intraradices</name>
    <dbReference type="NCBI Taxonomy" id="1432141"/>
    <lineage>
        <taxon>Eukaryota</taxon>
        <taxon>Fungi</taxon>
        <taxon>Fungi incertae sedis</taxon>
        <taxon>Mucoromycota</taxon>
        <taxon>Glomeromycotina</taxon>
        <taxon>Glomeromycetes</taxon>
        <taxon>Glomerales</taxon>
        <taxon>Glomeraceae</taxon>
        <taxon>Rhizophagus</taxon>
    </lineage>
</organism>
<reference evidence="7 8" key="1">
    <citation type="submission" date="2014-02" db="EMBL/GenBank/DDBJ databases">
        <title>Single nucleus genome sequencing reveals high similarity among nuclei of an endomycorrhizal fungus.</title>
        <authorList>
            <person name="Lin K."/>
            <person name="Geurts R."/>
            <person name="Zhang Z."/>
            <person name="Limpens E."/>
            <person name="Saunders D.G."/>
            <person name="Mu D."/>
            <person name="Pang E."/>
            <person name="Cao H."/>
            <person name="Cha H."/>
            <person name="Lin T."/>
            <person name="Zhou Q."/>
            <person name="Shang Y."/>
            <person name="Li Y."/>
            <person name="Ivanov S."/>
            <person name="Sharma T."/>
            <person name="Velzen R.V."/>
            <person name="Ruijter N.D."/>
            <person name="Aanen D.K."/>
            <person name="Win J."/>
            <person name="Kamoun S."/>
            <person name="Bisseling T."/>
            <person name="Huang S."/>
        </authorList>
    </citation>
    <scope>NUCLEOTIDE SEQUENCE [LARGE SCALE GENOMIC DNA]</scope>
    <source>
        <strain evidence="8">DAOM197198w</strain>
    </source>
</reference>
<proteinExistence type="inferred from homology"/>
<evidence type="ECO:0000256" key="3">
    <source>
        <dbReference type="ARBA" id="ARBA00022833"/>
    </source>
</evidence>
<dbReference type="STRING" id="1432141.A0A015L950"/>
<comment type="caution">
    <text evidence="7">The sequence shown here is derived from an EMBL/GenBank/DDBJ whole genome shotgun (WGS) entry which is preliminary data.</text>
</comment>
<dbReference type="SUPFAM" id="SSF51316">
    <property type="entry name" value="Mss4-like"/>
    <property type="match status" value="1"/>
</dbReference>
<dbReference type="PROSITE" id="PS51891">
    <property type="entry name" value="CENP_V_GFA"/>
    <property type="match status" value="1"/>
</dbReference>
<evidence type="ECO:0000256" key="4">
    <source>
        <dbReference type="ARBA" id="ARBA00023239"/>
    </source>
</evidence>
<sequence length="240" mass="26773">MSMATAAERTAKLQASIEAQAKKLAELKAKKAKMDARGRSKEKADERRKETRRLVLLGAFLKSRMDASEDAKSKTLAGLDNFLKRPEERALFGDFVTLRASCLCQGIALEIGGEIRDMLFCHCSMCRKAHGTAFRARGRVRTTDLRWVRGEDLMRFYESSPGERRGFCSVCGSNIFTKFDAKPQELGFALGILDDDPGNRPLFHVFAGSKAPWYEISDSLPQYETVPPAYAPPVAKPEDD</sequence>
<dbReference type="Gene3D" id="3.90.1590.10">
    <property type="entry name" value="glutathione-dependent formaldehyde- activating enzyme (gfa)"/>
    <property type="match status" value="1"/>
</dbReference>
<dbReference type="PANTHER" id="PTHR33337:SF40">
    <property type="entry name" value="CENP-V_GFA DOMAIN-CONTAINING PROTEIN-RELATED"/>
    <property type="match status" value="1"/>
</dbReference>
<protein>
    <recommendedName>
        <fullName evidence="6">CENP-V/GFA domain-containing protein</fullName>
    </recommendedName>
</protein>
<name>A0A015L950_RHIIW</name>
<evidence type="ECO:0000313" key="8">
    <source>
        <dbReference type="Proteomes" id="UP000022910"/>
    </source>
</evidence>
<dbReference type="HOGENOM" id="CLU_1156922_0_0_1"/>
<feature type="domain" description="CENP-V/GFA" evidence="6">
    <location>
        <begin position="98"/>
        <end position="215"/>
    </location>
</feature>
<comment type="similarity">
    <text evidence="1">Belongs to the Gfa family.</text>
</comment>
<feature type="region of interest" description="Disordered" evidence="5">
    <location>
        <begin position="30"/>
        <end position="49"/>
    </location>
</feature>
<evidence type="ECO:0000259" key="6">
    <source>
        <dbReference type="PROSITE" id="PS51891"/>
    </source>
</evidence>
<evidence type="ECO:0000256" key="2">
    <source>
        <dbReference type="ARBA" id="ARBA00022723"/>
    </source>
</evidence>
<gene>
    <name evidence="7" type="ORF">RirG_099300</name>
</gene>
<dbReference type="AlphaFoldDB" id="A0A015L950"/>
<dbReference type="GO" id="GO:0046872">
    <property type="term" value="F:metal ion binding"/>
    <property type="evidence" value="ECO:0007669"/>
    <property type="project" value="UniProtKB-KW"/>
</dbReference>
<dbReference type="Pfam" id="PF04828">
    <property type="entry name" value="GFA"/>
    <property type="match status" value="1"/>
</dbReference>
<accession>A0A015L950</accession>
<keyword evidence="4" id="KW-0456">Lyase</keyword>
<dbReference type="InterPro" id="IPR011057">
    <property type="entry name" value="Mss4-like_sf"/>
</dbReference>
<dbReference type="Proteomes" id="UP000022910">
    <property type="component" value="Unassembled WGS sequence"/>
</dbReference>
<evidence type="ECO:0000313" key="7">
    <source>
        <dbReference type="EMBL" id="EXX69066.1"/>
    </source>
</evidence>
<keyword evidence="2" id="KW-0479">Metal-binding</keyword>
<dbReference type="PANTHER" id="PTHR33337">
    <property type="entry name" value="GFA DOMAIN-CONTAINING PROTEIN"/>
    <property type="match status" value="1"/>
</dbReference>
<dbReference type="InterPro" id="IPR006913">
    <property type="entry name" value="CENP-V/GFA"/>
</dbReference>
<evidence type="ECO:0000256" key="5">
    <source>
        <dbReference type="SAM" id="MobiDB-lite"/>
    </source>
</evidence>
<evidence type="ECO:0000256" key="1">
    <source>
        <dbReference type="ARBA" id="ARBA00005495"/>
    </source>
</evidence>
<dbReference type="GO" id="GO:0016846">
    <property type="term" value="F:carbon-sulfur lyase activity"/>
    <property type="evidence" value="ECO:0007669"/>
    <property type="project" value="InterPro"/>
</dbReference>
<dbReference type="EMBL" id="JEMT01016990">
    <property type="protein sequence ID" value="EXX69066.1"/>
    <property type="molecule type" value="Genomic_DNA"/>
</dbReference>
<keyword evidence="3" id="KW-0862">Zinc</keyword>
<keyword evidence="8" id="KW-1185">Reference proteome</keyword>